<reference evidence="1 2" key="2">
    <citation type="journal article" date="2022" name="Mol. Ecol. Resour.">
        <title>The genomes of chicory, endive, great burdock and yacon provide insights into Asteraceae paleo-polyploidization history and plant inulin production.</title>
        <authorList>
            <person name="Fan W."/>
            <person name="Wang S."/>
            <person name="Wang H."/>
            <person name="Wang A."/>
            <person name="Jiang F."/>
            <person name="Liu H."/>
            <person name="Zhao H."/>
            <person name="Xu D."/>
            <person name="Zhang Y."/>
        </authorList>
    </citation>
    <scope>NUCLEOTIDE SEQUENCE [LARGE SCALE GENOMIC DNA]</scope>
    <source>
        <strain evidence="2">cv. Yunnan</strain>
        <tissue evidence="1">Leaves</tissue>
    </source>
</reference>
<comment type="caution">
    <text evidence="1">The sequence shown here is derived from an EMBL/GenBank/DDBJ whole genome shotgun (WGS) entry which is preliminary data.</text>
</comment>
<sequence>MEVACEVEDEAERPQNWKWTLGSNWNFKRAGELLLDITNTAVRQWRLGNSDDMKTNWSGKHGRVRAASTMVQVSGVEV</sequence>
<keyword evidence="2" id="KW-1185">Reference proteome</keyword>
<gene>
    <name evidence="1" type="ORF">L1987_53538</name>
</gene>
<accession>A0ACB9EVI5</accession>
<evidence type="ECO:0000313" key="2">
    <source>
        <dbReference type="Proteomes" id="UP001056120"/>
    </source>
</evidence>
<dbReference type="Proteomes" id="UP001056120">
    <property type="component" value="Linkage Group LG17"/>
</dbReference>
<dbReference type="EMBL" id="CM042034">
    <property type="protein sequence ID" value="KAI3763088.1"/>
    <property type="molecule type" value="Genomic_DNA"/>
</dbReference>
<evidence type="ECO:0000313" key="1">
    <source>
        <dbReference type="EMBL" id="KAI3763088.1"/>
    </source>
</evidence>
<organism evidence="1 2">
    <name type="scientific">Smallanthus sonchifolius</name>
    <dbReference type="NCBI Taxonomy" id="185202"/>
    <lineage>
        <taxon>Eukaryota</taxon>
        <taxon>Viridiplantae</taxon>
        <taxon>Streptophyta</taxon>
        <taxon>Embryophyta</taxon>
        <taxon>Tracheophyta</taxon>
        <taxon>Spermatophyta</taxon>
        <taxon>Magnoliopsida</taxon>
        <taxon>eudicotyledons</taxon>
        <taxon>Gunneridae</taxon>
        <taxon>Pentapetalae</taxon>
        <taxon>asterids</taxon>
        <taxon>campanulids</taxon>
        <taxon>Asterales</taxon>
        <taxon>Asteraceae</taxon>
        <taxon>Asteroideae</taxon>
        <taxon>Heliantheae alliance</taxon>
        <taxon>Millerieae</taxon>
        <taxon>Smallanthus</taxon>
    </lineage>
</organism>
<protein>
    <submittedName>
        <fullName evidence="1">Uncharacterized protein</fullName>
    </submittedName>
</protein>
<name>A0ACB9EVI5_9ASTR</name>
<proteinExistence type="predicted"/>
<reference evidence="2" key="1">
    <citation type="journal article" date="2022" name="Mol. Ecol. Resour.">
        <title>The genomes of chicory, endive, great burdock and yacon provide insights into Asteraceae palaeo-polyploidization history and plant inulin production.</title>
        <authorList>
            <person name="Fan W."/>
            <person name="Wang S."/>
            <person name="Wang H."/>
            <person name="Wang A."/>
            <person name="Jiang F."/>
            <person name="Liu H."/>
            <person name="Zhao H."/>
            <person name="Xu D."/>
            <person name="Zhang Y."/>
        </authorList>
    </citation>
    <scope>NUCLEOTIDE SEQUENCE [LARGE SCALE GENOMIC DNA]</scope>
    <source>
        <strain evidence="2">cv. Yunnan</strain>
    </source>
</reference>